<gene>
    <name evidence="9" type="ORF">FNV44_06115</name>
</gene>
<accession>A0A553IGE1</accession>
<dbReference type="EC" id="2.7.7.108" evidence="5"/>
<reference evidence="9 10" key="1">
    <citation type="submission" date="2019-07" db="EMBL/GenBank/DDBJ databases">
        <title>Genome sequence of Acholeplasma laidlawii strain with increased resistance to erythromycin.</title>
        <authorList>
            <person name="Medvedeva E.S."/>
            <person name="Baranova N.B."/>
            <person name="Siniagina M.N."/>
            <person name="Mouzykantov A."/>
            <person name="Chernova O.A."/>
            <person name="Chernov V.M."/>
        </authorList>
    </citation>
    <scope>NUCLEOTIDE SEQUENCE [LARGE SCALE GENOMIC DNA]</scope>
    <source>
        <strain evidence="9 10">PG8REry</strain>
    </source>
</reference>
<evidence type="ECO:0000256" key="4">
    <source>
        <dbReference type="ARBA" id="ARBA00022840"/>
    </source>
</evidence>
<evidence type="ECO:0000256" key="6">
    <source>
        <dbReference type="ARBA" id="ARBA00047939"/>
    </source>
</evidence>
<name>A0A553IGE1_ACHLA</name>
<dbReference type="GeneID" id="41339446"/>
<feature type="domain" description="Fido" evidence="8">
    <location>
        <begin position="48"/>
        <end position="196"/>
    </location>
</feature>
<dbReference type="Proteomes" id="UP000315938">
    <property type="component" value="Unassembled WGS sequence"/>
</dbReference>
<dbReference type="Gene3D" id="1.10.3290.10">
    <property type="entry name" value="Fido-like domain"/>
    <property type="match status" value="1"/>
</dbReference>
<evidence type="ECO:0000256" key="7">
    <source>
        <dbReference type="ARBA" id="ARBA00048696"/>
    </source>
</evidence>
<keyword evidence="3" id="KW-0547">Nucleotide-binding</keyword>
<dbReference type="GO" id="GO:0005524">
    <property type="term" value="F:ATP binding"/>
    <property type="evidence" value="ECO:0007669"/>
    <property type="project" value="UniProtKB-KW"/>
</dbReference>
<dbReference type="Pfam" id="PF02661">
    <property type="entry name" value="Fic"/>
    <property type="match status" value="1"/>
</dbReference>
<comment type="caution">
    <text evidence="9">The sequence shown here is derived from an EMBL/GenBank/DDBJ whole genome shotgun (WGS) entry which is preliminary data.</text>
</comment>
<dbReference type="InterPro" id="IPR003812">
    <property type="entry name" value="Fido"/>
</dbReference>
<evidence type="ECO:0000313" key="9">
    <source>
        <dbReference type="EMBL" id="TRX99275.1"/>
    </source>
</evidence>
<dbReference type="PANTHER" id="PTHR39560">
    <property type="entry name" value="PROTEIN ADENYLYLTRANSFERASE FIC-RELATED"/>
    <property type="match status" value="1"/>
</dbReference>
<dbReference type="GO" id="GO:0070733">
    <property type="term" value="F:AMPylase activity"/>
    <property type="evidence" value="ECO:0007669"/>
    <property type="project" value="UniProtKB-EC"/>
</dbReference>
<dbReference type="SUPFAM" id="SSF140931">
    <property type="entry name" value="Fic-like"/>
    <property type="match status" value="1"/>
</dbReference>
<keyword evidence="1" id="KW-0808">Transferase</keyword>
<evidence type="ECO:0000256" key="5">
    <source>
        <dbReference type="ARBA" id="ARBA00034531"/>
    </source>
</evidence>
<keyword evidence="4" id="KW-0067">ATP-binding</keyword>
<sequence>MSDPYFYEGTNTHVNVMGIRDKALLKTYTANQFGLAMLNILKNPPKMESAFDFLELHKLLFENVFPWAGQIRTVNMTTSEFILGDGLVEFADFRTIEKELKQIDLKYQGYPWKFVTKSEFIDHLCKFIVDLWVVHPLREGNTRTLIVYMDLFVRKYGYQIDLEGFGLASNDLRNGFVWGAIGEFLNIKTILNKIIVKEN</sequence>
<evidence type="ECO:0000256" key="2">
    <source>
        <dbReference type="ARBA" id="ARBA00022695"/>
    </source>
</evidence>
<evidence type="ECO:0000313" key="10">
    <source>
        <dbReference type="Proteomes" id="UP000315938"/>
    </source>
</evidence>
<dbReference type="EMBL" id="VKID01000002">
    <property type="protein sequence ID" value="TRX99275.1"/>
    <property type="molecule type" value="Genomic_DNA"/>
</dbReference>
<dbReference type="PANTHER" id="PTHR39560:SF1">
    <property type="entry name" value="PROTEIN ADENYLYLTRANSFERASE FIC-RELATED"/>
    <property type="match status" value="1"/>
</dbReference>
<organism evidence="9 10">
    <name type="scientific">Acholeplasma laidlawii</name>
    <dbReference type="NCBI Taxonomy" id="2148"/>
    <lineage>
        <taxon>Bacteria</taxon>
        <taxon>Bacillati</taxon>
        <taxon>Mycoplasmatota</taxon>
        <taxon>Mollicutes</taxon>
        <taxon>Acholeplasmatales</taxon>
        <taxon>Acholeplasmataceae</taxon>
        <taxon>Acholeplasma</taxon>
    </lineage>
</organism>
<dbReference type="InterPro" id="IPR036597">
    <property type="entry name" value="Fido-like_dom_sf"/>
</dbReference>
<dbReference type="PROSITE" id="PS51459">
    <property type="entry name" value="FIDO"/>
    <property type="match status" value="1"/>
</dbReference>
<proteinExistence type="predicted"/>
<dbReference type="AlphaFoldDB" id="A0A553IGE1"/>
<dbReference type="RefSeq" id="WP_012243239.1">
    <property type="nucleotide sequence ID" value="NZ_JACAOE010000002.1"/>
</dbReference>
<comment type="catalytic activity">
    <reaction evidence="7">
        <text>L-tyrosyl-[protein] + ATP = O-(5'-adenylyl)-L-tyrosyl-[protein] + diphosphate</text>
        <dbReference type="Rhea" id="RHEA:54288"/>
        <dbReference type="Rhea" id="RHEA-COMP:10136"/>
        <dbReference type="Rhea" id="RHEA-COMP:13846"/>
        <dbReference type="ChEBI" id="CHEBI:30616"/>
        <dbReference type="ChEBI" id="CHEBI:33019"/>
        <dbReference type="ChEBI" id="CHEBI:46858"/>
        <dbReference type="ChEBI" id="CHEBI:83624"/>
        <dbReference type="EC" id="2.7.7.108"/>
    </reaction>
</comment>
<comment type="catalytic activity">
    <reaction evidence="6">
        <text>L-threonyl-[protein] + ATP = 3-O-(5'-adenylyl)-L-threonyl-[protein] + diphosphate</text>
        <dbReference type="Rhea" id="RHEA:54292"/>
        <dbReference type="Rhea" id="RHEA-COMP:11060"/>
        <dbReference type="Rhea" id="RHEA-COMP:13847"/>
        <dbReference type="ChEBI" id="CHEBI:30013"/>
        <dbReference type="ChEBI" id="CHEBI:30616"/>
        <dbReference type="ChEBI" id="CHEBI:33019"/>
        <dbReference type="ChEBI" id="CHEBI:138113"/>
        <dbReference type="EC" id="2.7.7.108"/>
    </reaction>
</comment>
<protein>
    <recommendedName>
        <fullName evidence="5">protein adenylyltransferase</fullName>
        <ecNumber evidence="5">2.7.7.108</ecNumber>
    </recommendedName>
</protein>
<evidence type="ECO:0000256" key="1">
    <source>
        <dbReference type="ARBA" id="ARBA00022679"/>
    </source>
</evidence>
<evidence type="ECO:0000259" key="8">
    <source>
        <dbReference type="PROSITE" id="PS51459"/>
    </source>
</evidence>
<evidence type="ECO:0000256" key="3">
    <source>
        <dbReference type="ARBA" id="ARBA00022741"/>
    </source>
</evidence>
<dbReference type="GO" id="GO:0051302">
    <property type="term" value="P:regulation of cell division"/>
    <property type="evidence" value="ECO:0007669"/>
    <property type="project" value="TreeGrafter"/>
</dbReference>
<keyword evidence="2" id="KW-0548">Nucleotidyltransferase</keyword>